<evidence type="ECO:0000256" key="7">
    <source>
        <dbReference type="RuleBase" id="RU003879"/>
    </source>
</evidence>
<dbReference type="EMBL" id="MUBC01000011">
    <property type="protein sequence ID" value="ONM44623.1"/>
    <property type="molecule type" value="Genomic_DNA"/>
</dbReference>
<keyword evidence="4 7" id="KW-0812">Transmembrane</keyword>
<dbReference type="PANTHER" id="PTHR30558">
    <property type="entry name" value="EXBD MEMBRANE COMPONENT OF PMF-DRIVEN MACROMOLECULE IMPORT SYSTEM"/>
    <property type="match status" value="1"/>
</dbReference>
<keyword evidence="10" id="KW-1185">Reference proteome</keyword>
<comment type="caution">
    <text evidence="9">The sequence shown here is derived from an EMBL/GenBank/DDBJ whole genome shotgun (WGS) entry which is preliminary data.</text>
</comment>
<dbReference type="AlphaFoldDB" id="A0A1S8DGW0"/>
<dbReference type="OrthoDB" id="9793581at2"/>
<comment type="subcellular location">
    <subcellularLocation>
        <location evidence="1">Cell membrane</location>
        <topology evidence="1">Single-pass membrane protein</topology>
    </subcellularLocation>
    <subcellularLocation>
        <location evidence="7">Cell membrane</location>
        <topology evidence="7">Single-pass type II membrane protein</topology>
    </subcellularLocation>
</comment>
<name>A0A1S8DGW0_9GAMM</name>
<dbReference type="Proteomes" id="UP000242847">
    <property type="component" value="Unassembled WGS sequence"/>
</dbReference>
<dbReference type="GO" id="GO:0005886">
    <property type="term" value="C:plasma membrane"/>
    <property type="evidence" value="ECO:0007669"/>
    <property type="project" value="UniProtKB-SubCell"/>
</dbReference>
<evidence type="ECO:0000256" key="8">
    <source>
        <dbReference type="SAM" id="Phobius"/>
    </source>
</evidence>
<dbReference type="GO" id="GO:0015031">
    <property type="term" value="P:protein transport"/>
    <property type="evidence" value="ECO:0007669"/>
    <property type="project" value="UniProtKB-KW"/>
</dbReference>
<sequence>MNFRRQKIEEVSVNLTPLIDVVFLLLIFFMVSTTFTRETQLKLELPQAASGQRVEDRSIQQLELTIAANGEMALNDRTLMRSDLETLTAALRRESGGDTLLPVIITADAQTPHQYVIIAMDAAGQLGFSKLRLTTSEIEADATQ</sequence>
<dbReference type="GO" id="GO:0022857">
    <property type="term" value="F:transmembrane transporter activity"/>
    <property type="evidence" value="ECO:0007669"/>
    <property type="project" value="InterPro"/>
</dbReference>
<protein>
    <submittedName>
        <fullName evidence="9">Biopolymer transporter ExbD</fullName>
    </submittedName>
</protein>
<dbReference type="PANTHER" id="PTHR30558:SF3">
    <property type="entry name" value="BIOPOLYMER TRANSPORT PROTEIN EXBD-RELATED"/>
    <property type="match status" value="1"/>
</dbReference>
<evidence type="ECO:0000313" key="10">
    <source>
        <dbReference type="Proteomes" id="UP000242847"/>
    </source>
</evidence>
<gene>
    <name evidence="9" type="ORF">BXT89_06685</name>
</gene>
<evidence type="ECO:0000256" key="2">
    <source>
        <dbReference type="ARBA" id="ARBA00005811"/>
    </source>
</evidence>
<dbReference type="Gene3D" id="3.30.420.270">
    <property type="match status" value="1"/>
</dbReference>
<dbReference type="STRING" id="254161.SAMN05216256_11856"/>
<reference evidence="9 10" key="1">
    <citation type="submission" date="2017-01" db="EMBL/GenBank/DDBJ databases">
        <title>Draft genome sequence of Pseudomonas pachastrellae type strain CCUG 46540T from a deep sea.</title>
        <authorList>
            <person name="Gomila M."/>
            <person name="Mulet M."/>
            <person name="Lalucat J."/>
            <person name="Garcia-Valdes E."/>
        </authorList>
    </citation>
    <scope>NUCLEOTIDE SEQUENCE [LARGE SCALE GENOMIC DNA]</scope>
    <source>
        <strain evidence="9 10">CCUG 46540</strain>
    </source>
</reference>
<dbReference type="Pfam" id="PF02472">
    <property type="entry name" value="ExbD"/>
    <property type="match status" value="1"/>
</dbReference>
<evidence type="ECO:0000313" key="9">
    <source>
        <dbReference type="EMBL" id="ONM44623.1"/>
    </source>
</evidence>
<keyword evidence="7" id="KW-0653">Protein transport</keyword>
<organism evidence="9 10">
    <name type="scientific">Halopseudomonas pachastrellae</name>
    <dbReference type="NCBI Taxonomy" id="254161"/>
    <lineage>
        <taxon>Bacteria</taxon>
        <taxon>Pseudomonadati</taxon>
        <taxon>Pseudomonadota</taxon>
        <taxon>Gammaproteobacteria</taxon>
        <taxon>Pseudomonadales</taxon>
        <taxon>Pseudomonadaceae</taxon>
        <taxon>Halopseudomonas</taxon>
    </lineage>
</organism>
<evidence type="ECO:0000256" key="4">
    <source>
        <dbReference type="ARBA" id="ARBA00022692"/>
    </source>
</evidence>
<dbReference type="RefSeq" id="WP_083725936.1">
    <property type="nucleotide sequence ID" value="NZ_FOUD01000018.1"/>
</dbReference>
<keyword evidence="5 8" id="KW-1133">Transmembrane helix</keyword>
<keyword evidence="6 8" id="KW-0472">Membrane</keyword>
<evidence type="ECO:0000256" key="1">
    <source>
        <dbReference type="ARBA" id="ARBA00004162"/>
    </source>
</evidence>
<evidence type="ECO:0000256" key="5">
    <source>
        <dbReference type="ARBA" id="ARBA00022989"/>
    </source>
</evidence>
<feature type="transmembrane region" description="Helical" evidence="8">
    <location>
        <begin position="12"/>
        <end position="31"/>
    </location>
</feature>
<accession>A0A1S8DGW0</accession>
<dbReference type="InterPro" id="IPR003400">
    <property type="entry name" value="ExbD"/>
</dbReference>
<keyword evidence="3" id="KW-1003">Cell membrane</keyword>
<evidence type="ECO:0000256" key="3">
    <source>
        <dbReference type="ARBA" id="ARBA00022475"/>
    </source>
</evidence>
<evidence type="ECO:0000256" key="6">
    <source>
        <dbReference type="ARBA" id="ARBA00023136"/>
    </source>
</evidence>
<comment type="similarity">
    <text evidence="2 7">Belongs to the ExbD/TolR family.</text>
</comment>
<proteinExistence type="inferred from homology"/>
<keyword evidence="7" id="KW-0813">Transport</keyword>